<dbReference type="GeneID" id="98148260"/>
<protein>
    <submittedName>
        <fullName evidence="1">Uncharacterized protein</fullName>
    </submittedName>
</protein>
<evidence type="ECO:0000313" key="2">
    <source>
        <dbReference type="Proteomes" id="UP001610432"/>
    </source>
</evidence>
<comment type="caution">
    <text evidence="1">The sequence shown here is derived from an EMBL/GenBank/DDBJ whole genome shotgun (WGS) entry which is preliminary data.</text>
</comment>
<accession>A0ABR4LNI9</accession>
<evidence type="ECO:0000313" key="1">
    <source>
        <dbReference type="EMBL" id="KAL2866106.1"/>
    </source>
</evidence>
<keyword evidence="2" id="KW-1185">Reference proteome</keyword>
<reference evidence="1 2" key="1">
    <citation type="submission" date="2024-07" db="EMBL/GenBank/DDBJ databases">
        <title>Section-level genome sequencing and comparative genomics of Aspergillus sections Usti and Cavernicolus.</title>
        <authorList>
            <consortium name="Lawrence Berkeley National Laboratory"/>
            <person name="Nybo J.L."/>
            <person name="Vesth T.C."/>
            <person name="Theobald S."/>
            <person name="Frisvad J.C."/>
            <person name="Larsen T.O."/>
            <person name="Kjaerboelling I."/>
            <person name="Rothschild-Mancinelli K."/>
            <person name="Lyhne E.K."/>
            <person name="Kogle M.E."/>
            <person name="Barry K."/>
            <person name="Clum A."/>
            <person name="Na H."/>
            <person name="Ledsgaard L."/>
            <person name="Lin J."/>
            <person name="Lipzen A."/>
            <person name="Kuo A."/>
            <person name="Riley R."/>
            <person name="Mondo S."/>
            <person name="Labutti K."/>
            <person name="Haridas S."/>
            <person name="Pangalinan J."/>
            <person name="Salamov A.A."/>
            <person name="Simmons B.A."/>
            <person name="Magnuson J.K."/>
            <person name="Chen J."/>
            <person name="Drula E."/>
            <person name="Henrissat B."/>
            <person name="Wiebenga A."/>
            <person name="Lubbers R.J."/>
            <person name="Gomes A.C."/>
            <person name="Macurrencykelacurrency M.R."/>
            <person name="Stajich J."/>
            <person name="Grigoriev I.V."/>
            <person name="Mortensen U.H."/>
            <person name="De Vries R.P."/>
            <person name="Baker S.E."/>
            <person name="Andersen M.R."/>
        </authorList>
    </citation>
    <scope>NUCLEOTIDE SEQUENCE [LARGE SCALE GENOMIC DNA]</scope>
    <source>
        <strain evidence="1 2">CBS 449.75</strain>
    </source>
</reference>
<gene>
    <name evidence="1" type="ORF">BJX67DRAFT_382205</name>
</gene>
<dbReference type="Proteomes" id="UP001610432">
    <property type="component" value="Unassembled WGS sequence"/>
</dbReference>
<name>A0ABR4LNI9_9EURO</name>
<proteinExistence type="predicted"/>
<dbReference type="RefSeq" id="XP_070885085.1">
    <property type="nucleotide sequence ID" value="XM_071033188.1"/>
</dbReference>
<organism evidence="1 2">
    <name type="scientific">Aspergillus lucknowensis</name>
    <dbReference type="NCBI Taxonomy" id="176173"/>
    <lineage>
        <taxon>Eukaryota</taxon>
        <taxon>Fungi</taxon>
        <taxon>Dikarya</taxon>
        <taxon>Ascomycota</taxon>
        <taxon>Pezizomycotina</taxon>
        <taxon>Eurotiomycetes</taxon>
        <taxon>Eurotiomycetidae</taxon>
        <taxon>Eurotiales</taxon>
        <taxon>Aspergillaceae</taxon>
        <taxon>Aspergillus</taxon>
        <taxon>Aspergillus subgen. Nidulantes</taxon>
    </lineage>
</organism>
<sequence>MADCNSGSESPTTIVYDDDLGRGFLGNLTPSVIPHYPYQGRERFQHDFEKRFDTFQGENEWILVTGVTPEEYSRVFEPQGENRDSVFSLGRAYDTQLKLLLLRIMASTPHEAASITFDRLLCNATRPLGVTPQPAGGIRSAPKVGSKVPDQAWGLLRKIHGRSGKWPSVVLEVAYSETRAKLRSDVRYWFRASHGEVKIVFTVKIERATPRVTIEKWGVDLHGRGRSHLEQVVNIAKSGATVAVSGAPLLLAYENLFLCPAVNATQNTICIRENELISYAKGIWRAQGLEEIENA</sequence>
<dbReference type="EMBL" id="JBFXLQ010000027">
    <property type="protein sequence ID" value="KAL2866106.1"/>
    <property type="molecule type" value="Genomic_DNA"/>
</dbReference>